<dbReference type="AlphaFoldDB" id="A0A1J6I3H0"/>
<keyword evidence="2" id="KW-1185">Reference proteome</keyword>
<evidence type="ECO:0000313" key="1">
    <source>
        <dbReference type="EMBL" id="OIS95087.1"/>
    </source>
</evidence>
<name>A0A1J6I3H0_9HYPH</name>
<dbReference type="Proteomes" id="UP000182985">
    <property type="component" value="Unassembled WGS sequence"/>
</dbReference>
<comment type="caution">
    <text evidence="1">The sequence shown here is derived from an EMBL/GenBank/DDBJ whole genome shotgun (WGS) entry which is preliminary data.</text>
</comment>
<sequence>MCSGRIYKARLGGGVSRFGFGFLGGGVKPNKIKIGIRAAAYKGQRCNADMHFWVAKKETAPQRSSALGRYSLLQVRGTITVLMEKATP</sequence>
<protein>
    <submittedName>
        <fullName evidence="1">Uncharacterized protein</fullName>
    </submittedName>
</protein>
<organism evidence="1 2">
    <name type="scientific">Brucella cytisi</name>
    <dbReference type="NCBI Taxonomy" id="407152"/>
    <lineage>
        <taxon>Bacteria</taxon>
        <taxon>Pseudomonadati</taxon>
        <taxon>Pseudomonadota</taxon>
        <taxon>Alphaproteobacteria</taxon>
        <taxon>Hyphomicrobiales</taxon>
        <taxon>Brucellaceae</taxon>
        <taxon>Brucella/Ochrobactrum group</taxon>
        <taxon>Brucella</taxon>
    </lineage>
</organism>
<reference evidence="1 2" key="1">
    <citation type="submission" date="2016-10" db="EMBL/GenBank/DDBJ databases">
        <title>The Draft Genome Sequence of the Potato Rhizosphere Bacteria Ochrobactrum sp. IPA7.2.</title>
        <authorList>
            <person name="Gogoleva N.E."/>
            <person name="Khlopko Y.A."/>
            <person name="Burygin G.L."/>
            <person name="Plotnikov A.O."/>
        </authorList>
    </citation>
    <scope>NUCLEOTIDE SEQUENCE [LARGE SCALE GENOMIC DNA]</scope>
    <source>
        <strain evidence="1 2">IPA7.2</strain>
    </source>
</reference>
<proteinExistence type="predicted"/>
<evidence type="ECO:0000313" key="2">
    <source>
        <dbReference type="Proteomes" id="UP000182985"/>
    </source>
</evidence>
<dbReference type="EMBL" id="MOEC01000002">
    <property type="protein sequence ID" value="OIS95087.1"/>
    <property type="molecule type" value="Genomic_DNA"/>
</dbReference>
<gene>
    <name evidence="1" type="ORF">BLA27_03650</name>
</gene>
<accession>A0A1J6I3H0</accession>